<proteinExistence type="predicted"/>
<feature type="compositionally biased region" description="Basic and acidic residues" evidence="1">
    <location>
        <begin position="29"/>
        <end position="41"/>
    </location>
</feature>
<organism evidence="2 3">
    <name type="scientific">Quercus lobata</name>
    <name type="common">Valley oak</name>
    <dbReference type="NCBI Taxonomy" id="97700"/>
    <lineage>
        <taxon>Eukaryota</taxon>
        <taxon>Viridiplantae</taxon>
        <taxon>Streptophyta</taxon>
        <taxon>Embryophyta</taxon>
        <taxon>Tracheophyta</taxon>
        <taxon>Spermatophyta</taxon>
        <taxon>Magnoliopsida</taxon>
        <taxon>eudicotyledons</taxon>
        <taxon>Gunneridae</taxon>
        <taxon>Pentapetalae</taxon>
        <taxon>rosids</taxon>
        <taxon>fabids</taxon>
        <taxon>Fagales</taxon>
        <taxon>Fagaceae</taxon>
        <taxon>Quercus</taxon>
    </lineage>
</organism>
<keyword evidence="3" id="KW-1185">Reference proteome</keyword>
<evidence type="ECO:0000313" key="3">
    <source>
        <dbReference type="Proteomes" id="UP000594261"/>
    </source>
</evidence>
<gene>
    <name evidence="2" type="primary">LOC115987970</name>
</gene>
<dbReference type="InParanoid" id="A0A7N2LFG6"/>
<feature type="region of interest" description="Disordered" evidence="1">
    <location>
        <begin position="1"/>
        <end position="47"/>
    </location>
</feature>
<dbReference type="Proteomes" id="UP000594261">
    <property type="component" value="Chromosome 4"/>
</dbReference>
<feature type="compositionally biased region" description="Polar residues" evidence="1">
    <location>
        <begin position="1"/>
        <end position="10"/>
    </location>
</feature>
<dbReference type="RefSeq" id="XP_030967445.1">
    <property type="nucleotide sequence ID" value="XM_031111585.1"/>
</dbReference>
<dbReference type="EnsemblPlants" id="QL04p033976:mrna">
    <property type="protein sequence ID" value="QL04p033976:mrna"/>
    <property type="gene ID" value="QL04p033976"/>
</dbReference>
<dbReference type="EMBL" id="LRBV02000004">
    <property type="status" value="NOT_ANNOTATED_CDS"/>
    <property type="molecule type" value="Genomic_DNA"/>
</dbReference>
<name>A0A7N2LFG6_QUELO</name>
<evidence type="ECO:0000313" key="2">
    <source>
        <dbReference type="EnsemblPlants" id="QL04p033976:mrna"/>
    </source>
</evidence>
<sequence>MAVNSNVRPTSMSSSMGMHSSSTEPEVSVEDKSTKSNKLQEKSQQTELKDKLRDFHMLLENISKSLDKMEKVFKSASSSSNATTESLADIKSFFNMSVDVVLLNEALLSKFKKAAERLVDKTSILGQDKCDRLKKFNNEIDREVNRLSTAVEREKKRAELERARGLYVDTLNTYKTAFQPCRDEMGAMVSKHEELEKNLRDYEVLMIQKMPLFKKVYSQQKSSIETDISGFQENEELLQKESQEIDKLRKEPSLDWSGLINAFYN</sequence>
<evidence type="ECO:0000256" key="1">
    <source>
        <dbReference type="SAM" id="MobiDB-lite"/>
    </source>
</evidence>
<dbReference type="OrthoDB" id="1526111at2759"/>
<reference evidence="2 3" key="1">
    <citation type="journal article" date="2016" name="G3 (Bethesda)">
        <title>First Draft Assembly and Annotation of the Genome of a California Endemic Oak Quercus lobata Nee (Fagaceae).</title>
        <authorList>
            <person name="Sork V.L."/>
            <person name="Fitz-Gibbon S.T."/>
            <person name="Puiu D."/>
            <person name="Crepeau M."/>
            <person name="Gugger P.F."/>
            <person name="Sherman R."/>
            <person name="Stevens K."/>
            <person name="Langley C.H."/>
            <person name="Pellegrini M."/>
            <person name="Salzberg S.L."/>
        </authorList>
    </citation>
    <scope>NUCLEOTIDE SEQUENCE [LARGE SCALE GENOMIC DNA]</scope>
    <source>
        <strain evidence="2 3">cv. SW786</strain>
    </source>
</reference>
<dbReference type="Gramene" id="QL04p033976:mrna">
    <property type="protein sequence ID" value="QL04p033976:mrna"/>
    <property type="gene ID" value="QL04p033976"/>
</dbReference>
<dbReference type="AlphaFoldDB" id="A0A7N2LFG6"/>
<dbReference type="KEGG" id="qlo:115987970"/>
<feature type="compositionally biased region" description="Low complexity" evidence="1">
    <location>
        <begin position="11"/>
        <end position="22"/>
    </location>
</feature>
<dbReference type="GeneID" id="115987970"/>
<protein>
    <submittedName>
        <fullName evidence="2">Uncharacterized protein</fullName>
    </submittedName>
</protein>
<reference evidence="2" key="2">
    <citation type="submission" date="2021-01" db="UniProtKB">
        <authorList>
            <consortium name="EnsemblPlants"/>
        </authorList>
    </citation>
    <scope>IDENTIFICATION</scope>
</reference>
<accession>A0A7N2LFG6</accession>